<feature type="compositionally biased region" description="Polar residues" evidence="1">
    <location>
        <begin position="250"/>
        <end position="261"/>
    </location>
</feature>
<dbReference type="Proteomes" id="UP001216907">
    <property type="component" value="Unassembled WGS sequence"/>
</dbReference>
<dbReference type="Pfam" id="PF13400">
    <property type="entry name" value="Tad"/>
    <property type="match status" value="1"/>
</dbReference>
<accession>A0ABT6FAZ8</accession>
<proteinExistence type="predicted"/>
<sequence>MIRISSSRPWAKKGAVAVVAALSLIPMLGVMALAIDGGLLLAERRHAQAAADAASFAAIRTYHVVSQAGGDRDPMAAANAAALAYAAANGYSNDGVASTVTSGLASPPARYGAADLSIQVVVASHQPRLFSAIWGQGRVDAAGRSLSVRVTNAPPSIILLNSRDQGSLTVAGGAKVIAAGEIQVKSNNAKAGDINNMGSVKAPTLKVAGNYQLSSGGKIEAGTAIKTASDPSAMVDPQASLAQPDPTGYATRQSPSGWNATNPFPISPGLYNSGLTLNSGGMNYTMSPGVYYIKSGNFTVSNGVRVTGAGVMIYLYNGNVDIQGGQGISLTAPTSGVYQNVTIFQRSPLNVATGDYTPHTISIANGTSNTISGKIYAPGATMTVAGGSNNTYGTQLIVNKLNISNNAVVNLPKSTGSADVVFHLAQ</sequence>
<dbReference type="EMBL" id="JARRAG010000002">
    <property type="protein sequence ID" value="MDG3004755.1"/>
    <property type="molecule type" value="Genomic_DNA"/>
</dbReference>
<name>A0ABT6FAZ8_9BACT</name>
<comment type="caution">
    <text evidence="3">The sequence shown here is derived from an EMBL/GenBank/DDBJ whole genome shotgun (WGS) entry which is preliminary data.</text>
</comment>
<dbReference type="InterPro" id="IPR028087">
    <property type="entry name" value="Tad_N"/>
</dbReference>
<evidence type="ECO:0000313" key="3">
    <source>
        <dbReference type="EMBL" id="MDG3004755.1"/>
    </source>
</evidence>
<protein>
    <submittedName>
        <fullName evidence="3">Pilus assembly protein TadG-related protein</fullName>
    </submittedName>
</protein>
<evidence type="ECO:0000313" key="4">
    <source>
        <dbReference type="Proteomes" id="UP001216907"/>
    </source>
</evidence>
<evidence type="ECO:0000259" key="2">
    <source>
        <dbReference type="Pfam" id="PF13400"/>
    </source>
</evidence>
<gene>
    <name evidence="3" type="ORF">PZE19_13280</name>
</gene>
<feature type="domain" description="Putative Flp pilus-assembly TadG-like N-terminal" evidence="2">
    <location>
        <begin position="14"/>
        <end position="58"/>
    </location>
</feature>
<dbReference type="RefSeq" id="WP_277861108.1">
    <property type="nucleotide sequence ID" value="NZ_JARRAG010000002.1"/>
</dbReference>
<keyword evidence="4" id="KW-1185">Reference proteome</keyword>
<reference evidence="3 4" key="1">
    <citation type="submission" date="2023-03" db="EMBL/GenBank/DDBJ databases">
        <title>Paludisphaera mucosa sp. nov. a novel planctomycete from northern fen.</title>
        <authorList>
            <person name="Ivanova A."/>
        </authorList>
    </citation>
    <scope>NUCLEOTIDE SEQUENCE [LARGE SCALE GENOMIC DNA]</scope>
    <source>
        <strain evidence="3 4">Pla2</strain>
    </source>
</reference>
<evidence type="ECO:0000256" key="1">
    <source>
        <dbReference type="SAM" id="MobiDB-lite"/>
    </source>
</evidence>
<organism evidence="3 4">
    <name type="scientific">Paludisphaera mucosa</name>
    <dbReference type="NCBI Taxonomy" id="3030827"/>
    <lineage>
        <taxon>Bacteria</taxon>
        <taxon>Pseudomonadati</taxon>
        <taxon>Planctomycetota</taxon>
        <taxon>Planctomycetia</taxon>
        <taxon>Isosphaerales</taxon>
        <taxon>Isosphaeraceae</taxon>
        <taxon>Paludisphaera</taxon>
    </lineage>
</organism>
<feature type="region of interest" description="Disordered" evidence="1">
    <location>
        <begin position="230"/>
        <end position="261"/>
    </location>
</feature>